<dbReference type="InterPro" id="IPR001360">
    <property type="entry name" value="Glyco_hydro_1"/>
</dbReference>
<reference evidence="6" key="1">
    <citation type="submission" date="2022-05" db="EMBL/GenBank/DDBJ databases">
        <title>The Musa troglodytarum L. genome provides insights into the mechanism of non-climacteric behaviour and enrichment of carotenoids.</title>
        <authorList>
            <person name="Wang J."/>
        </authorList>
    </citation>
    <scope>NUCLEOTIDE SEQUENCE</scope>
    <source>
        <tissue evidence="6">Leaf</tissue>
    </source>
</reference>
<evidence type="ECO:0000313" key="6">
    <source>
        <dbReference type="EMBL" id="URD96638.1"/>
    </source>
</evidence>
<sequence>MPPTVSSIFFPLFVVLLMAAPPADGVEQKAVISFNRSNFHSTFVFGAASSAYQYEGAAAEGGKGPSIWDTFTHMHPEVIADRSNGDVAVDSYHRYKEDVGFLKYMGMDAYRFSISWPRILPSGSLSGGVNMEGIRYYNSLIDDLRADGVCAP</sequence>
<evidence type="ECO:0000256" key="1">
    <source>
        <dbReference type="ARBA" id="ARBA00010838"/>
    </source>
</evidence>
<keyword evidence="7" id="KW-1185">Reference proteome</keyword>
<comment type="similarity">
    <text evidence="1 4">Belongs to the glycosyl hydrolase 1 family.</text>
</comment>
<dbReference type="GO" id="GO:0005975">
    <property type="term" value="P:carbohydrate metabolic process"/>
    <property type="evidence" value="ECO:0007669"/>
    <property type="project" value="InterPro"/>
</dbReference>
<dbReference type="InterPro" id="IPR017853">
    <property type="entry name" value="GH"/>
</dbReference>
<dbReference type="SUPFAM" id="SSF51445">
    <property type="entry name" value="(Trans)glycosidases"/>
    <property type="match status" value="1"/>
</dbReference>
<dbReference type="AlphaFoldDB" id="A0A9E7FJ55"/>
<keyword evidence="3" id="KW-0326">Glycosidase</keyword>
<accession>A0A9E7FJ55</accession>
<evidence type="ECO:0000256" key="3">
    <source>
        <dbReference type="ARBA" id="ARBA00023295"/>
    </source>
</evidence>
<dbReference type="InterPro" id="IPR033132">
    <property type="entry name" value="GH_1_N_CS"/>
</dbReference>
<dbReference type="GO" id="GO:0008422">
    <property type="term" value="F:beta-glucosidase activity"/>
    <property type="evidence" value="ECO:0007669"/>
    <property type="project" value="TreeGrafter"/>
</dbReference>
<evidence type="ECO:0000256" key="2">
    <source>
        <dbReference type="ARBA" id="ARBA00022801"/>
    </source>
</evidence>
<dbReference type="OrthoDB" id="65569at2759"/>
<dbReference type="PANTHER" id="PTHR10353:SF137">
    <property type="entry name" value="MYROSINASE 3-RELATED"/>
    <property type="match status" value="1"/>
</dbReference>
<dbReference type="Proteomes" id="UP001055439">
    <property type="component" value="Chromosome 4"/>
</dbReference>
<name>A0A9E7FJ55_9LILI</name>
<keyword evidence="5" id="KW-0732">Signal</keyword>
<feature type="chain" id="PRO_5038563142" evidence="5">
    <location>
        <begin position="26"/>
        <end position="152"/>
    </location>
</feature>
<dbReference type="EMBL" id="CP097506">
    <property type="protein sequence ID" value="URD96638.1"/>
    <property type="molecule type" value="Genomic_DNA"/>
</dbReference>
<evidence type="ECO:0000256" key="4">
    <source>
        <dbReference type="RuleBase" id="RU003690"/>
    </source>
</evidence>
<proteinExistence type="inferred from homology"/>
<organism evidence="6 7">
    <name type="scientific">Musa troglodytarum</name>
    <name type="common">fe'i banana</name>
    <dbReference type="NCBI Taxonomy" id="320322"/>
    <lineage>
        <taxon>Eukaryota</taxon>
        <taxon>Viridiplantae</taxon>
        <taxon>Streptophyta</taxon>
        <taxon>Embryophyta</taxon>
        <taxon>Tracheophyta</taxon>
        <taxon>Spermatophyta</taxon>
        <taxon>Magnoliopsida</taxon>
        <taxon>Liliopsida</taxon>
        <taxon>Zingiberales</taxon>
        <taxon>Musaceae</taxon>
        <taxon>Musa</taxon>
    </lineage>
</organism>
<dbReference type="Pfam" id="PF00232">
    <property type="entry name" value="Glyco_hydro_1"/>
    <property type="match status" value="1"/>
</dbReference>
<dbReference type="Gene3D" id="3.20.20.80">
    <property type="entry name" value="Glycosidases"/>
    <property type="match status" value="1"/>
</dbReference>
<protein>
    <submittedName>
        <fullName evidence="6">Glycosyl hydrolase family 1</fullName>
    </submittedName>
</protein>
<dbReference type="PANTHER" id="PTHR10353">
    <property type="entry name" value="GLYCOSYL HYDROLASE"/>
    <property type="match status" value="1"/>
</dbReference>
<keyword evidence="2 6" id="KW-0378">Hydrolase</keyword>
<evidence type="ECO:0000313" key="7">
    <source>
        <dbReference type="Proteomes" id="UP001055439"/>
    </source>
</evidence>
<dbReference type="PROSITE" id="PS00653">
    <property type="entry name" value="GLYCOSYL_HYDROL_F1_2"/>
    <property type="match status" value="1"/>
</dbReference>
<gene>
    <name evidence="6" type="ORF">MUK42_32379</name>
</gene>
<evidence type="ECO:0000256" key="5">
    <source>
        <dbReference type="SAM" id="SignalP"/>
    </source>
</evidence>
<feature type="signal peptide" evidence="5">
    <location>
        <begin position="1"/>
        <end position="25"/>
    </location>
</feature>